<dbReference type="EMBL" id="BAAAQD010000037">
    <property type="protein sequence ID" value="GAA1566378.1"/>
    <property type="molecule type" value="Genomic_DNA"/>
</dbReference>
<evidence type="ECO:0000313" key="1">
    <source>
        <dbReference type="EMBL" id="GAA1566378.1"/>
    </source>
</evidence>
<evidence type="ECO:0008006" key="3">
    <source>
        <dbReference type="Google" id="ProtNLM"/>
    </source>
</evidence>
<dbReference type="RefSeq" id="WP_344513202.1">
    <property type="nucleotide sequence ID" value="NZ_BAAAQD010000037.1"/>
</dbReference>
<gene>
    <name evidence="1" type="ORF">GCM10009827_105070</name>
</gene>
<keyword evidence="2" id="KW-1185">Reference proteome</keyword>
<sequence length="132" mass="13773">MLLGSIFVHGGAFVLLRPDVPARRLEVALSRVGVSSPGISAGLVRGNAAAMVLGGLTLSAGLAPRLSALALAALLQPTNVVGHAFWNESDPAQRFAHRTGFVSNLAITGGLLLVGRRYRPDPSPTTSRRTPR</sequence>
<accession>A0ABP4NUL3</accession>
<proteinExistence type="predicted"/>
<dbReference type="Proteomes" id="UP001501470">
    <property type="component" value="Unassembled WGS sequence"/>
</dbReference>
<name>A0ABP4NUL3_9ACTN</name>
<evidence type="ECO:0000313" key="2">
    <source>
        <dbReference type="Proteomes" id="UP001501470"/>
    </source>
</evidence>
<protein>
    <recommendedName>
        <fullName evidence="3">DoxX family protein</fullName>
    </recommendedName>
</protein>
<comment type="caution">
    <text evidence="1">The sequence shown here is derived from an EMBL/GenBank/DDBJ whole genome shotgun (WGS) entry which is preliminary data.</text>
</comment>
<organism evidence="1 2">
    <name type="scientific">Dactylosporangium maewongense</name>
    <dbReference type="NCBI Taxonomy" id="634393"/>
    <lineage>
        <taxon>Bacteria</taxon>
        <taxon>Bacillati</taxon>
        <taxon>Actinomycetota</taxon>
        <taxon>Actinomycetes</taxon>
        <taxon>Micromonosporales</taxon>
        <taxon>Micromonosporaceae</taxon>
        <taxon>Dactylosporangium</taxon>
    </lineage>
</organism>
<reference evidence="2" key="1">
    <citation type="journal article" date="2019" name="Int. J. Syst. Evol. Microbiol.">
        <title>The Global Catalogue of Microorganisms (GCM) 10K type strain sequencing project: providing services to taxonomists for standard genome sequencing and annotation.</title>
        <authorList>
            <consortium name="The Broad Institute Genomics Platform"/>
            <consortium name="The Broad Institute Genome Sequencing Center for Infectious Disease"/>
            <person name="Wu L."/>
            <person name="Ma J."/>
        </authorList>
    </citation>
    <scope>NUCLEOTIDE SEQUENCE [LARGE SCALE GENOMIC DNA]</scope>
    <source>
        <strain evidence="2">JCM 15933</strain>
    </source>
</reference>